<proteinExistence type="predicted"/>
<name>A0A317VVK9_9EURO</name>
<feature type="transmembrane region" description="Helical" evidence="5">
    <location>
        <begin position="355"/>
        <end position="383"/>
    </location>
</feature>
<dbReference type="InterPro" id="IPR036259">
    <property type="entry name" value="MFS_trans_sf"/>
</dbReference>
<comment type="subcellular location">
    <subcellularLocation>
        <location evidence="1">Membrane</location>
        <topology evidence="1">Multi-pass membrane protein</topology>
    </subcellularLocation>
</comment>
<dbReference type="Proteomes" id="UP000247233">
    <property type="component" value="Unassembled WGS sequence"/>
</dbReference>
<keyword evidence="2 5" id="KW-0812">Transmembrane</keyword>
<dbReference type="GO" id="GO:0016020">
    <property type="term" value="C:membrane"/>
    <property type="evidence" value="ECO:0007669"/>
    <property type="project" value="UniProtKB-SubCell"/>
</dbReference>
<reference evidence="6 7" key="1">
    <citation type="submission" date="2016-12" db="EMBL/GenBank/DDBJ databases">
        <title>The genomes of Aspergillus section Nigri reveals drivers in fungal speciation.</title>
        <authorList>
            <consortium name="DOE Joint Genome Institute"/>
            <person name="Vesth T.C."/>
            <person name="Nybo J."/>
            <person name="Theobald S."/>
            <person name="Brandl J."/>
            <person name="Frisvad J.C."/>
            <person name="Nielsen K.F."/>
            <person name="Lyhne E.K."/>
            <person name="Kogle M.E."/>
            <person name="Kuo A."/>
            <person name="Riley R."/>
            <person name="Clum A."/>
            <person name="Nolan M."/>
            <person name="Lipzen A."/>
            <person name="Salamov A."/>
            <person name="Henrissat B."/>
            <person name="Wiebenga A."/>
            <person name="De Vries R.P."/>
            <person name="Grigoriev I.V."/>
            <person name="Mortensen U.H."/>
            <person name="Andersen M.R."/>
            <person name="Baker S.E."/>
        </authorList>
    </citation>
    <scope>NUCLEOTIDE SEQUENCE [LARGE SCALE GENOMIC DNA]</scope>
    <source>
        <strain evidence="6 7">CBS 117.55</strain>
    </source>
</reference>
<comment type="caution">
    <text evidence="6">The sequence shown here is derived from an EMBL/GenBank/DDBJ whole genome shotgun (WGS) entry which is preliminary data.</text>
</comment>
<feature type="transmembrane region" description="Helical" evidence="5">
    <location>
        <begin position="12"/>
        <end position="30"/>
    </location>
</feature>
<dbReference type="GeneID" id="37061721"/>
<keyword evidence="3 5" id="KW-1133">Transmembrane helix</keyword>
<gene>
    <name evidence="6" type="ORF">BO70DRAFT_294588</name>
</gene>
<keyword evidence="4 5" id="KW-0472">Membrane</keyword>
<dbReference type="AlphaFoldDB" id="A0A317VVK9"/>
<sequence length="396" mass="43851">MDQQSDHRRSKHLLLLLSLTAFLFFLGENIQQAPRTQIYETIICDQMIPWNSETPPPSSRCKSKVVQEELAFLKGTERLLGALPTILVIPWSMFAERYGRCRSLRLALLGVLCEEAWSCLICWLSDLVPIRLILLAPLFEVVGGGPAIITTMIHLLAAEVTTDEKRTTTFFVIRAMGIAAAMLAQLTSSFLMIRNVWVPWVLGLLCIFLSTLAAPFESTPGFQIPPDETPILQHSVGRMGSLDRDNVLLSKKNAGIKSRFVLAAKQLHEGARTVYGNFSLLVLLGLSFLGQLSEDSLPMILLLYISKRFGWEFAQANFLWALGEGVQFVILIVLLPQISRALLTRVHMSAYGTDFAISIASATMLSLGTLLLGLGVSIPVAIIGMPTRYSLSLNYR</sequence>
<feature type="transmembrane region" description="Helical" evidence="5">
    <location>
        <begin position="197"/>
        <end position="216"/>
    </location>
</feature>
<organism evidence="6 7">
    <name type="scientific">Aspergillus heteromorphus CBS 117.55</name>
    <dbReference type="NCBI Taxonomy" id="1448321"/>
    <lineage>
        <taxon>Eukaryota</taxon>
        <taxon>Fungi</taxon>
        <taxon>Dikarya</taxon>
        <taxon>Ascomycota</taxon>
        <taxon>Pezizomycotina</taxon>
        <taxon>Eurotiomycetes</taxon>
        <taxon>Eurotiomycetidae</taxon>
        <taxon>Eurotiales</taxon>
        <taxon>Aspergillaceae</taxon>
        <taxon>Aspergillus</taxon>
        <taxon>Aspergillus subgen. Circumdati</taxon>
    </lineage>
</organism>
<keyword evidence="7" id="KW-1185">Reference proteome</keyword>
<dbReference type="VEuPathDB" id="FungiDB:BO70DRAFT_294588"/>
<dbReference type="EMBL" id="MSFL01000018">
    <property type="protein sequence ID" value="PWY77391.1"/>
    <property type="molecule type" value="Genomic_DNA"/>
</dbReference>
<evidence type="ECO:0000256" key="4">
    <source>
        <dbReference type="ARBA" id="ARBA00023136"/>
    </source>
</evidence>
<dbReference type="RefSeq" id="XP_025397964.1">
    <property type="nucleotide sequence ID" value="XM_025539484.1"/>
</dbReference>
<evidence type="ECO:0000313" key="6">
    <source>
        <dbReference type="EMBL" id="PWY77391.1"/>
    </source>
</evidence>
<evidence type="ECO:0000256" key="5">
    <source>
        <dbReference type="SAM" id="Phobius"/>
    </source>
</evidence>
<evidence type="ECO:0000256" key="3">
    <source>
        <dbReference type="ARBA" id="ARBA00022989"/>
    </source>
</evidence>
<feature type="transmembrane region" description="Helical" evidence="5">
    <location>
        <begin position="132"/>
        <end position="157"/>
    </location>
</feature>
<dbReference type="SUPFAM" id="SSF103473">
    <property type="entry name" value="MFS general substrate transporter"/>
    <property type="match status" value="1"/>
</dbReference>
<dbReference type="PANTHER" id="PTHR23507:SF1">
    <property type="entry name" value="FI18259P1-RELATED"/>
    <property type="match status" value="1"/>
</dbReference>
<dbReference type="PANTHER" id="PTHR23507">
    <property type="entry name" value="ZGC:174356"/>
    <property type="match status" value="1"/>
</dbReference>
<dbReference type="GO" id="GO:0022857">
    <property type="term" value="F:transmembrane transporter activity"/>
    <property type="evidence" value="ECO:0007669"/>
    <property type="project" value="TreeGrafter"/>
</dbReference>
<evidence type="ECO:0000256" key="2">
    <source>
        <dbReference type="ARBA" id="ARBA00022692"/>
    </source>
</evidence>
<accession>A0A317VVK9</accession>
<dbReference type="OrthoDB" id="194139at2759"/>
<evidence type="ECO:0008006" key="8">
    <source>
        <dbReference type="Google" id="ProtNLM"/>
    </source>
</evidence>
<feature type="transmembrane region" description="Helical" evidence="5">
    <location>
        <begin position="313"/>
        <end position="335"/>
    </location>
</feature>
<evidence type="ECO:0000313" key="7">
    <source>
        <dbReference type="Proteomes" id="UP000247233"/>
    </source>
</evidence>
<evidence type="ECO:0000256" key="1">
    <source>
        <dbReference type="ARBA" id="ARBA00004141"/>
    </source>
</evidence>
<protein>
    <recommendedName>
        <fullName evidence="8">MFS general substrate transporter</fullName>
    </recommendedName>
</protein>
<feature type="transmembrane region" description="Helical" evidence="5">
    <location>
        <begin position="274"/>
        <end position="293"/>
    </location>
</feature>
<feature type="transmembrane region" description="Helical" evidence="5">
    <location>
        <begin position="169"/>
        <end position="191"/>
    </location>
</feature>